<dbReference type="InterPro" id="IPR015252">
    <property type="entry name" value="BRCA2_hlx"/>
</dbReference>
<name>A0A4T0PEI7_9BASI</name>
<dbReference type="PANTHER" id="PTHR11289">
    <property type="entry name" value="BREAST CANCER TYPE 2 SUSCEPTIBILITY PROTEIN BRCA2"/>
    <property type="match status" value="1"/>
</dbReference>
<proteinExistence type="predicted"/>
<dbReference type="PANTHER" id="PTHR11289:SF0">
    <property type="entry name" value="BREAST CANCER TYPE 2 SUSCEPTIBILITY PROTEIN"/>
    <property type="match status" value="1"/>
</dbReference>
<dbReference type="CDD" id="cd04493">
    <property type="entry name" value="BRCA2DBD_OB1"/>
    <property type="match status" value="1"/>
</dbReference>
<protein>
    <recommendedName>
        <fullName evidence="8">BRCA2 OB1 domain-containing protein</fullName>
    </recommendedName>
</protein>
<dbReference type="AlphaFoldDB" id="A0A4T0PEI7"/>
<evidence type="ECO:0000256" key="1">
    <source>
        <dbReference type="SAM" id="MobiDB-lite"/>
    </source>
</evidence>
<dbReference type="InterPro" id="IPR015525">
    <property type="entry name" value="BRCA2"/>
</dbReference>
<dbReference type="SUPFAM" id="SSF50249">
    <property type="entry name" value="Nucleic acid-binding proteins"/>
    <property type="match status" value="2"/>
</dbReference>
<feature type="domain" description="BRCA2 OB1" evidence="2">
    <location>
        <begin position="460"/>
        <end position="565"/>
    </location>
</feature>
<evidence type="ECO:0000259" key="3">
    <source>
        <dbReference type="Pfam" id="PF09169"/>
    </source>
</evidence>
<reference evidence="6 7" key="1">
    <citation type="submission" date="2019-03" db="EMBL/GenBank/DDBJ databases">
        <title>Sequencing 25 genomes of Wallemia mellicola.</title>
        <authorList>
            <person name="Gostincar C."/>
        </authorList>
    </citation>
    <scope>NUCLEOTIDE SEQUENCE [LARGE SCALE GENOMIC DNA]</scope>
    <source>
        <strain evidence="4 6">EXF-1262</strain>
        <strain evidence="5 7">EXF-757</strain>
    </source>
</reference>
<dbReference type="InterPro" id="IPR012340">
    <property type="entry name" value="NA-bd_OB-fold"/>
</dbReference>
<dbReference type="EMBL" id="SPRH01000015">
    <property type="protein sequence ID" value="TIC01724.1"/>
    <property type="molecule type" value="Genomic_DNA"/>
</dbReference>
<dbReference type="EMBL" id="SPRX01000070">
    <property type="protein sequence ID" value="TIC62430.1"/>
    <property type="molecule type" value="Genomic_DNA"/>
</dbReference>
<sequence>MSKANKLVYSSASICEGINFDQDLLSSPSPTLKRALSRVEETPPSDHTVDFDPDAVIPDTPPLSPTPIPQTSHFVGFTTGNGKSIAAPSENGFKKAAMLFNDAPADLSITHNTRVEALDNLTRNYKYEDNSPSSPESVDKEGMVNHSMQSNQSSLPSDLGNHPPPAQPEFVGFTTAAGAPVPMPSQQSLDKAREKFVDTTNDQSYQVNQNSNVQNQQTQQQIANTQQPIPKTTIPSTLQNKQINSPLPFNKPLLKTQTTPFKSPLLNSNRKLDTVATPKPFRPRLSFGATSNKPNKRQRFVTPFKEGVVPSSEPGETSTASLKSSTTSNTLKSTNRVFDLKYPGERKKFADYGVRPSAYTVAYLKAVNIPQSIIQMNPQLAQGFVFENGFNAALAYEEMKKRGCTYITMRWLKNHWRFIIWKLSAIIRSCPTELTRWTSEEVVRQLLYRYEREHNLAERSCIKRIQEHDSSSTRPMVLCVSGIISNNIIELTDGWYPIHAQIDECLSRALSRRKIKLGCKISIIGARLLSGYEGTDVLDAVGTCNLSITANSTSLTRWDEKLGFQPPLTGFVSTIGSLSFDGGLISLLDVVITKIFPLAYIDSEQRANDHAWDEVEEMKRLQEEQNRINLESESDSHKRMKEIKYIEDILMRLDDATSNIATSRNNPDEIDADDELDTIIAITDSKERNKRIRSLNGSIAVNIAISARERMMKIAKQPNENKAERRKVRNFRVIRIEDYSNGIKAKKSAQLHIWDAVTLNTQLTEGQRFKITNCNPTRQKSWPSKGQSGEVYLSTRRNTRFYNVNNA</sequence>
<feature type="region of interest" description="Disordered" evidence="1">
    <location>
        <begin position="275"/>
        <end position="328"/>
    </location>
</feature>
<feature type="region of interest" description="Disordered" evidence="1">
    <location>
        <begin position="125"/>
        <end position="193"/>
    </location>
</feature>
<dbReference type="Gene3D" id="2.40.50.140">
    <property type="entry name" value="Nucleic acid-binding proteins"/>
    <property type="match status" value="2"/>
</dbReference>
<dbReference type="Pfam" id="PF09169">
    <property type="entry name" value="BRCA-2_helical"/>
    <property type="match status" value="1"/>
</dbReference>
<dbReference type="InterPro" id="IPR036315">
    <property type="entry name" value="BRCA2_hlx_sf"/>
</dbReference>
<evidence type="ECO:0000313" key="4">
    <source>
        <dbReference type="EMBL" id="TIC01724.1"/>
    </source>
</evidence>
<dbReference type="Proteomes" id="UP000307169">
    <property type="component" value="Unassembled WGS sequence"/>
</dbReference>
<dbReference type="GO" id="GO:0000724">
    <property type="term" value="P:double-strand break repair via homologous recombination"/>
    <property type="evidence" value="ECO:0007669"/>
    <property type="project" value="InterPro"/>
</dbReference>
<feature type="compositionally biased region" description="Low complexity" evidence="1">
    <location>
        <begin position="317"/>
        <end position="328"/>
    </location>
</feature>
<evidence type="ECO:0000313" key="5">
    <source>
        <dbReference type="EMBL" id="TIC62430.1"/>
    </source>
</evidence>
<evidence type="ECO:0000313" key="7">
    <source>
        <dbReference type="Proteomes" id="UP000310708"/>
    </source>
</evidence>
<dbReference type="SUPFAM" id="SSF81872">
    <property type="entry name" value="BRCA2 helical domain"/>
    <property type="match status" value="1"/>
</dbReference>
<evidence type="ECO:0000259" key="2">
    <source>
        <dbReference type="Pfam" id="PF09103"/>
    </source>
</evidence>
<feature type="domain" description="Breast cancer type 2 susceptibility protein helical" evidence="3">
    <location>
        <begin position="406"/>
        <end position="453"/>
    </location>
</feature>
<organism evidence="5 7">
    <name type="scientific">Wallemia mellicola</name>
    <dbReference type="NCBI Taxonomy" id="1708541"/>
    <lineage>
        <taxon>Eukaryota</taxon>
        <taxon>Fungi</taxon>
        <taxon>Dikarya</taxon>
        <taxon>Basidiomycota</taxon>
        <taxon>Wallemiomycotina</taxon>
        <taxon>Wallemiomycetes</taxon>
        <taxon>Wallemiales</taxon>
        <taxon>Wallemiaceae</taxon>
        <taxon>Wallemia</taxon>
    </lineage>
</organism>
<evidence type="ECO:0008006" key="8">
    <source>
        <dbReference type="Google" id="ProtNLM"/>
    </source>
</evidence>
<gene>
    <name evidence="5" type="ORF">E3Q01_03962</name>
    <name evidence="4" type="ORF">E3Q17_01716</name>
</gene>
<dbReference type="Pfam" id="PF09103">
    <property type="entry name" value="BRCA-2_OB1"/>
    <property type="match status" value="1"/>
</dbReference>
<comment type="caution">
    <text evidence="5">The sequence shown here is derived from an EMBL/GenBank/DDBJ whole genome shotgun (WGS) entry which is preliminary data.</text>
</comment>
<feature type="compositionally biased region" description="Polar residues" evidence="1">
    <location>
        <begin position="146"/>
        <end position="156"/>
    </location>
</feature>
<dbReference type="Proteomes" id="UP000310708">
    <property type="component" value="Unassembled WGS sequence"/>
</dbReference>
<evidence type="ECO:0000313" key="6">
    <source>
        <dbReference type="Proteomes" id="UP000307169"/>
    </source>
</evidence>
<accession>A0A4T0PEI7</accession>
<dbReference type="InterPro" id="IPR015187">
    <property type="entry name" value="BRCA2_OB_1"/>
</dbReference>
<dbReference type="GO" id="GO:0006355">
    <property type="term" value="P:regulation of DNA-templated transcription"/>
    <property type="evidence" value="ECO:0007669"/>
    <property type="project" value="TreeGrafter"/>
</dbReference>